<dbReference type="EMBL" id="QXFT01000928">
    <property type="protein sequence ID" value="KAE9333118.1"/>
    <property type="molecule type" value="Genomic_DNA"/>
</dbReference>
<dbReference type="AlphaFoldDB" id="A0A6A4F083"/>
<proteinExistence type="predicted"/>
<evidence type="ECO:0008006" key="8">
    <source>
        <dbReference type="Google" id="ProtNLM"/>
    </source>
</evidence>
<organism evidence="4 6">
    <name type="scientific">Phytophthora rubi</name>
    <dbReference type="NCBI Taxonomy" id="129364"/>
    <lineage>
        <taxon>Eukaryota</taxon>
        <taxon>Sar</taxon>
        <taxon>Stramenopiles</taxon>
        <taxon>Oomycota</taxon>
        <taxon>Peronosporomycetes</taxon>
        <taxon>Peronosporales</taxon>
        <taxon>Peronosporaceae</taxon>
        <taxon>Phytophthora</taxon>
    </lineage>
</organism>
<evidence type="ECO:0000256" key="1">
    <source>
        <dbReference type="SAM" id="SignalP"/>
    </source>
</evidence>
<dbReference type="Proteomes" id="UP000435112">
    <property type="component" value="Unassembled WGS sequence"/>
</dbReference>
<dbReference type="Proteomes" id="UP000434957">
    <property type="component" value="Unassembled WGS sequence"/>
</dbReference>
<keyword evidence="6" id="KW-1185">Reference proteome</keyword>
<evidence type="ECO:0000313" key="4">
    <source>
        <dbReference type="EMBL" id="KAE9333118.1"/>
    </source>
</evidence>
<evidence type="ECO:0000313" key="2">
    <source>
        <dbReference type="EMBL" id="KAE9013599.1"/>
    </source>
</evidence>
<dbReference type="EMBL" id="QXFU01000913">
    <property type="protein sequence ID" value="KAE9016433.1"/>
    <property type="molecule type" value="Genomic_DNA"/>
</dbReference>
<dbReference type="EMBL" id="QXFV01001153">
    <property type="protein sequence ID" value="KAE9013599.1"/>
    <property type="molecule type" value="Genomic_DNA"/>
</dbReference>
<protein>
    <recommendedName>
        <fullName evidence="8">ShKT domain-containing protein</fullName>
    </recommendedName>
</protein>
<keyword evidence="1" id="KW-0732">Signal</keyword>
<feature type="signal peptide" evidence="1">
    <location>
        <begin position="1"/>
        <end position="29"/>
    </location>
</feature>
<comment type="caution">
    <text evidence="4">The sequence shown here is derived from an EMBL/GenBank/DDBJ whole genome shotgun (WGS) entry which is preliminary data.</text>
</comment>
<feature type="chain" id="PRO_5036167608" description="ShKT domain-containing protein" evidence="1">
    <location>
        <begin position="30"/>
        <end position="86"/>
    </location>
</feature>
<accession>A0A6A4F083</accession>
<evidence type="ECO:0000313" key="3">
    <source>
        <dbReference type="EMBL" id="KAE9016433.1"/>
    </source>
</evidence>
<evidence type="ECO:0000313" key="5">
    <source>
        <dbReference type="Proteomes" id="UP000429607"/>
    </source>
</evidence>
<dbReference type="Proteomes" id="UP000429607">
    <property type="component" value="Unassembled WGS sequence"/>
</dbReference>
<evidence type="ECO:0000313" key="6">
    <source>
        <dbReference type="Proteomes" id="UP000434957"/>
    </source>
</evidence>
<name>A0A6A4F083_9STRA</name>
<sequence length="86" mass="9542">MNTLLTTYLLMSCILPSTVLYSSLQRTFATRLEPSRLHIAQRCRARRSGTYCSAGERFVDGCAPSNHRVCSSSFNCQQQCVDSSAS</sequence>
<reference evidence="4 6" key="1">
    <citation type="submission" date="2018-08" db="EMBL/GenBank/DDBJ databases">
        <title>Genomic investigation of the strawberry pathogen Phytophthora fragariae indicates pathogenicity is determined by transcriptional variation in three key races.</title>
        <authorList>
            <person name="Adams T.M."/>
            <person name="Armitage A.D."/>
            <person name="Sobczyk M.K."/>
            <person name="Bates H.J."/>
            <person name="Dunwell J.M."/>
            <person name="Nellist C.F."/>
            <person name="Harrison R.J."/>
        </authorList>
    </citation>
    <scope>NUCLEOTIDE SEQUENCE [LARGE SCALE GENOMIC DNA]</scope>
    <source>
        <strain evidence="2 5">SCRP249</strain>
        <strain evidence="3 7">SCRP324</strain>
        <strain evidence="4 6">SCRP333</strain>
    </source>
</reference>
<evidence type="ECO:0000313" key="7">
    <source>
        <dbReference type="Proteomes" id="UP000435112"/>
    </source>
</evidence>
<gene>
    <name evidence="2" type="ORF">PR001_g15369</name>
    <name evidence="3" type="ORF">PR002_g13658</name>
    <name evidence="4" type="ORF">PR003_g14184</name>
</gene>